<comment type="caution">
    <text evidence="2">The sequence shown here is derived from an EMBL/GenBank/DDBJ whole genome shotgun (WGS) entry which is preliminary data.</text>
</comment>
<gene>
    <name evidence="2" type="ORF">NliqN6_2283</name>
</gene>
<name>A0A8H3TRZ0_9TREE</name>
<evidence type="ECO:0000313" key="3">
    <source>
        <dbReference type="Proteomes" id="UP000620104"/>
    </source>
</evidence>
<organism evidence="2 3">
    <name type="scientific">Naganishia liquefaciens</name>
    <dbReference type="NCBI Taxonomy" id="104408"/>
    <lineage>
        <taxon>Eukaryota</taxon>
        <taxon>Fungi</taxon>
        <taxon>Dikarya</taxon>
        <taxon>Basidiomycota</taxon>
        <taxon>Agaricomycotina</taxon>
        <taxon>Tremellomycetes</taxon>
        <taxon>Filobasidiales</taxon>
        <taxon>Filobasidiaceae</taxon>
        <taxon>Naganishia</taxon>
    </lineage>
</organism>
<evidence type="ECO:0000313" key="2">
    <source>
        <dbReference type="EMBL" id="GHJ85881.1"/>
    </source>
</evidence>
<feature type="region of interest" description="Disordered" evidence="1">
    <location>
        <begin position="1"/>
        <end position="26"/>
    </location>
</feature>
<dbReference type="AlphaFoldDB" id="A0A8H3TRZ0"/>
<keyword evidence="3" id="KW-1185">Reference proteome</keyword>
<dbReference type="EMBL" id="BLZA01000016">
    <property type="protein sequence ID" value="GHJ85881.1"/>
    <property type="molecule type" value="Genomic_DNA"/>
</dbReference>
<evidence type="ECO:0000256" key="1">
    <source>
        <dbReference type="SAM" id="MobiDB-lite"/>
    </source>
</evidence>
<sequence length="91" mass="10164">MYSRLQGKASPELTASSVIGTKPPARLVQPPRSALLRIAHVYTSRFRKPRTMALFPEKHKAQARPRITSALHAMSHLEGFSRSSGGWQRVL</sequence>
<protein>
    <submittedName>
        <fullName evidence="2">Uncharacterized protein</fullName>
    </submittedName>
</protein>
<dbReference type="Proteomes" id="UP000620104">
    <property type="component" value="Unassembled WGS sequence"/>
</dbReference>
<proteinExistence type="predicted"/>
<reference evidence="2" key="1">
    <citation type="submission" date="2020-07" db="EMBL/GenBank/DDBJ databases">
        <title>Draft Genome Sequence of a Deep-Sea Yeast, Naganishia (Cryptococcus) liquefaciens strain N6.</title>
        <authorList>
            <person name="Han Y.W."/>
            <person name="Kajitani R."/>
            <person name="Morimoto H."/>
            <person name="Parhat M."/>
            <person name="Tsubouchi H."/>
            <person name="Bakenova O."/>
            <person name="Ogata M."/>
            <person name="Argunhan B."/>
            <person name="Aoki R."/>
            <person name="Kajiwara S."/>
            <person name="Itoh T."/>
            <person name="Iwasaki H."/>
        </authorList>
    </citation>
    <scope>NUCLEOTIDE SEQUENCE</scope>
    <source>
        <strain evidence="2">N6</strain>
    </source>
</reference>
<accession>A0A8H3TRZ0</accession>